<dbReference type="Proteomes" id="UP000765802">
    <property type="component" value="Unassembled WGS sequence"/>
</dbReference>
<comment type="caution">
    <text evidence="2">The sequence shown here is derived from an EMBL/GenBank/DDBJ whole genome shotgun (WGS) entry which is preliminary data.</text>
</comment>
<name>A0ABR7MCX0_9BACT</name>
<keyword evidence="1" id="KW-1133">Transmembrane helix</keyword>
<proteinExistence type="predicted"/>
<sequence length="162" mass="19032">MQSEITVGAALGIILILLLFYRPVAIKQHNSKRLKQFRTLLSEQNISADLYDYFNNRIVALDYSQAKIVFIEFTLSSWKYRQVSINELKKCLVEKIVSEGDDISTIVLDCYLNDQSVLRLTFYNARTDSMYDARSLLRKAEYWQRKINQLQEIDRPRRQGIV</sequence>
<dbReference type="EMBL" id="MBUA01000029">
    <property type="protein sequence ID" value="MBC6492885.1"/>
    <property type="molecule type" value="Genomic_DNA"/>
</dbReference>
<evidence type="ECO:0000256" key="1">
    <source>
        <dbReference type="SAM" id="Phobius"/>
    </source>
</evidence>
<gene>
    <name evidence="2" type="ORF">BC349_17645</name>
</gene>
<keyword evidence="1" id="KW-0472">Membrane</keyword>
<accession>A0ABR7MCX0</accession>
<protein>
    <recommendedName>
        <fullName evidence="4">DUF4760 domain-containing protein</fullName>
    </recommendedName>
</protein>
<evidence type="ECO:0000313" key="2">
    <source>
        <dbReference type="EMBL" id="MBC6492885.1"/>
    </source>
</evidence>
<organism evidence="2 3">
    <name type="scientific">Flavihumibacter stibioxidans</name>
    <dbReference type="NCBI Taxonomy" id="1834163"/>
    <lineage>
        <taxon>Bacteria</taxon>
        <taxon>Pseudomonadati</taxon>
        <taxon>Bacteroidota</taxon>
        <taxon>Chitinophagia</taxon>
        <taxon>Chitinophagales</taxon>
        <taxon>Chitinophagaceae</taxon>
        <taxon>Flavihumibacter</taxon>
    </lineage>
</organism>
<keyword evidence="3" id="KW-1185">Reference proteome</keyword>
<keyword evidence="1" id="KW-0812">Transmembrane</keyword>
<evidence type="ECO:0008006" key="4">
    <source>
        <dbReference type="Google" id="ProtNLM"/>
    </source>
</evidence>
<dbReference type="RefSeq" id="WP_187258191.1">
    <property type="nucleotide sequence ID" value="NZ_JBHULF010000019.1"/>
</dbReference>
<feature type="transmembrane region" description="Helical" evidence="1">
    <location>
        <begin position="6"/>
        <end position="25"/>
    </location>
</feature>
<evidence type="ECO:0000313" key="3">
    <source>
        <dbReference type="Proteomes" id="UP000765802"/>
    </source>
</evidence>
<reference evidence="2 3" key="1">
    <citation type="submission" date="2016-07" db="EMBL/GenBank/DDBJ databases">
        <title>Genome analysis of Flavihumibacter stibioxidans YS-17.</title>
        <authorList>
            <person name="Shi K."/>
            <person name="Han Y."/>
            <person name="Wang G."/>
        </authorList>
    </citation>
    <scope>NUCLEOTIDE SEQUENCE [LARGE SCALE GENOMIC DNA]</scope>
    <source>
        <strain evidence="2 3">YS-17</strain>
    </source>
</reference>